<dbReference type="Pfam" id="PF00581">
    <property type="entry name" value="Rhodanese"/>
    <property type="match status" value="1"/>
</dbReference>
<dbReference type="InterPro" id="IPR001763">
    <property type="entry name" value="Rhodanese-like_dom"/>
</dbReference>
<protein>
    <recommendedName>
        <fullName evidence="1">Rhodanese domain-containing protein</fullName>
    </recommendedName>
</protein>
<organism evidence="2 3">
    <name type="scientific">Heterostelium pallidum (strain ATCC 26659 / Pp 5 / PN500)</name>
    <name type="common">Cellular slime mold</name>
    <name type="synonym">Polysphondylium pallidum</name>
    <dbReference type="NCBI Taxonomy" id="670386"/>
    <lineage>
        <taxon>Eukaryota</taxon>
        <taxon>Amoebozoa</taxon>
        <taxon>Evosea</taxon>
        <taxon>Eumycetozoa</taxon>
        <taxon>Dictyostelia</taxon>
        <taxon>Acytosteliales</taxon>
        <taxon>Acytosteliaceae</taxon>
        <taxon>Heterostelium</taxon>
    </lineage>
</organism>
<dbReference type="AlphaFoldDB" id="D3BB99"/>
<dbReference type="OMA" id="NISRCYI"/>
<dbReference type="GeneID" id="31360770"/>
<dbReference type="FunCoup" id="D3BB99">
    <property type="interactions" value="89"/>
</dbReference>
<gene>
    <name evidence="2" type="ORF">PPL_05285</name>
</gene>
<reference evidence="2 3" key="1">
    <citation type="journal article" date="2011" name="Genome Res.">
        <title>Phylogeny-wide analysis of social amoeba genomes highlights ancient origins for complex intercellular communication.</title>
        <authorList>
            <person name="Heidel A.J."/>
            <person name="Lawal H.M."/>
            <person name="Felder M."/>
            <person name="Schilde C."/>
            <person name="Helps N.R."/>
            <person name="Tunggal B."/>
            <person name="Rivero F."/>
            <person name="John U."/>
            <person name="Schleicher M."/>
            <person name="Eichinger L."/>
            <person name="Platzer M."/>
            <person name="Noegel A.A."/>
            <person name="Schaap P."/>
            <person name="Gloeckner G."/>
        </authorList>
    </citation>
    <scope>NUCLEOTIDE SEQUENCE [LARGE SCALE GENOMIC DNA]</scope>
    <source>
        <strain evidence="3">ATCC 26659 / Pp 5 / PN500</strain>
    </source>
</reference>
<dbReference type="InterPro" id="IPR036873">
    <property type="entry name" value="Rhodanese-like_dom_sf"/>
</dbReference>
<evidence type="ECO:0000259" key="1">
    <source>
        <dbReference type="PROSITE" id="PS50206"/>
    </source>
</evidence>
<dbReference type="RefSeq" id="XP_020433424.1">
    <property type="nucleotide sequence ID" value="XM_020576175.1"/>
</dbReference>
<dbReference type="SUPFAM" id="SSF52821">
    <property type="entry name" value="Rhodanese/Cell cycle control phosphatase"/>
    <property type="match status" value="1"/>
</dbReference>
<comment type="caution">
    <text evidence="2">The sequence shown here is derived from an EMBL/GenBank/DDBJ whole genome shotgun (WGS) entry which is preliminary data.</text>
</comment>
<accession>D3BB99</accession>
<keyword evidence="3" id="KW-1185">Reference proteome</keyword>
<dbReference type="GO" id="GO:0004792">
    <property type="term" value="F:thiosulfate-cyanide sulfurtransferase activity"/>
    <property type="evidence" value="ECO:0007669"/>
    <property type="project" value="TreeGrafter"/>
</dbReference>
<dbReference type="Proteomes" id="UP000001396">
    <property type="component" value="Unassembled WGS sequence"/>
</dbReference>
<dbReference type="PANTHER" id="PTHR44086:SF10">
    <property type="entry name" value="THIOSULFATE SULFURTRANSFERASE_RHODANESE-LIKE DOMAIN-CONTAINING PROTEIN 3"/>
    <property type="match status" value="1"/>
</dbReference>
<dbReference type="GO" id="GO:0005739">
    <property type="term" value="C:mitochondrion"/>
    <property type="evidence" value="ECO:0007669"/>
    <property type="project" value="TreeGrafter"/>
</dbReference>
<dbReference type="PANTHER" id="PTHR44086">
    <property type="entry name" value="THIOSULFATE SULFURTRANSFERASE RDL2, MITOCHONDRIAL-RELATED"/>
    <property type="match status" value="1"/>
</dbReference>
<dbReference type="Gene3D" id="3.40.250.10">
    <property type="entry name" value="Rhodanese-like domain"/>
    <property type="match status" value="1"/>
</dbReference>
<dbReference type="PROSITE" id="PS50206">
    <property type="entry name" value="RHODANESE_3"/>
    <property type="match status" value="1"/>
</dbReference>
<feature type="domain" description="Rhodanese" evidence="1">
    <location>
        <begin position="69"/>
        <end position="155"/>
    </location>
</feature>
<dbReference type="EMBL" id="ADBJ01000025">
    <property type="protein sequence ID" value="EFA81306.1"/>
    <property type="molecule type" value="Genomic_DNA"/>
</dbReference>
<sequence>MTYRMRYHLNISRCYIQQQRFNATLQTTRCFSFRNMSTSNKSISFDFQKNDIINKRELEQLIKDNRDQINKPYILIDVRNPTEVEQTGVIESALHLPLGILPAALEMTEDDFQDAFNIPKIQKTGKRSEMAVDMFRAAGYGNSINYPGSAAEWFNLD</sequence>
<proteinExistence type="predicted"/>
<dbReference type="InParanoid" id="D3BB99"/>
<dbReference type="STRING" id="670386.D3BB99"/>
<evidence type="ECO:0000313" key="3">
    <source>
        <dbReference type="Proteomes" id="UP000001396"/>
    </source>
</evidence>
<evidence type="ECO:0000313" key="2">
    <source>
        <dbReference type="EMBL" id="EFA81306.1"/>
    </source>
</evidence>
<name>D3BB99_HETP5</name>